<dbReference type="Proteomes" id="UP001164539">
    <property type="component" value="Chromosome 6"/>
</dbReference>
<organism evidence="1 2">
    <name type="scientific">Melia azedarach</name>
    <name type="common">Chinaberry tree</name>
    <dbReference type="NCBI Taxonomy" id="155640"/>
    <lineage>
        <taxon>Eukaryota</taxon>
        <taxon>Viridiplantae</taxon>
        <taxon>Streptophyta</taxon>
        <taxon>Embryophyta</taxon>
        <taxon>Tracheophyta</taxon>
        <taxon>Spermatophyta</taxon>
        <taxon>Magnoliopsida</taxon>
        <taxon>eudicotyledons</taxon>
        <taxon>Gunneridae</taxon>
        <taxon>Pentapetalae</taxon>
        <taxon>rosids</taxon>
        <taxon>malvids</taxon>
        <taxon>Sapindales</taxon>
        <taxon>Meliaceae</taxon>
        <taxon>Melia</taxon>
    </lineage>
</organism>
<dbReference type="EMBL" id="CM051399">
    <property type="protein sequence ID" value="KAJ4716799.1"/>
    <property type="molecule type" value="Genomic_DNA"/>
</dbReference>
<keyword evidence="2" id="KW-1185">Reference proteome</keyword>
<proteinExistence type="predicted"/>
<protein>
    <submittedName>
        <fullName evidence="1">TIR-NBS-LRR disease resistance protein</fullName>
    </submittedName>
</protein>
<sequence>MASTLSKWAYQVFLSFRGEDTRTNFTDHLFLALVHAGIHTFRDDIELQRGEDICSELLEAIENSRISVIIFSKNYADSRWCLDELVKIMECKKNVRQTVLPVFYDISPSEVRNQTGLFAEAFTKHESRFKFERVERWRKALTEAANLSGWDLHEASKGRHESKYIQKIVEEITIKLAHRYFTVSAYPVAIDSHVECIHTFLGLEDLSVRKIGICGMGGIGKTTIAKAVYNQTSNCFEGSCFLEDVGEIAKQSNGLLQLQKRMLSELLLKKMSDIESVDRGINMMKGRLHHRRIFVVLDNVDHISQLKALAGENKWFGSGSRIIITTRNEHLLKVFEVDDIYMVPRLSKAKSLQLFSWHAFRKDDPSEAFRKRSKEIIDYAAGLPLALEVLGSFLFNQTSIDVWNSAVEKLKRIPNRDILNKLRISFDGLNDDEEKNVFLDIAFFFIGMDKDYVLQILNGCGFSSEIDFHVLTQRCLLVIDEDNRLRMHDLVRDMGREIVRQESLKYPGKRSRLWFHEDVLDVLANHSGTSEVEGLVLDRPCSKDVNLTTEAFAEMYELRLLSLKNTQLSGDYRYLSKKLRWLCWHGFQLKDIPPSFHLDNLVALDMRYSSLTQIWKENRVLNKLKVLKLSHSYYLTKTPNFDGLPNLEKLVLKDCPRLVEIHSSIGKLVRLVCLNLKDCKALKCLPTSTCKLKSLEILILSDCSKLAGLPEDLGKLEQLRVLLADRTAIKQLPFSINLLKNLRILSLRGCEGASLRFASHSIFWSWISRRNPDPISLLPNSLSGLRSLRGLDLSNCKLSDNTIPADIGSLTSLLQLDLGFNNFSCLPDTINHLSSLQTLWLNGCTMLQSIPVLPRNLVYLIAPNCTSLERILDVSNLQTQLSMTLNNCQRLAEIQGLDKLESTGSIFMDRCNNLSDKFRRMLLQDLPNRCVRGISVPGNQVPDWYNYQSVGSIISFQVPPVLNCPIKGLTICVVYAAEENDLDTLSFGEFVIKDLTKNLEWNVSPDSSFPVTRQDHMWVVHIPHSTLDNQLEAGDRVEVSVSFLCSLDRVKCGIQLLYDQTMGSLCSEELSLVPYTSYENADIATAGSIDGDAHALTGKGESMLAKRSIYDTEAGPSGGNTKRLRIEYEQWKQN</sequence>
<name>A0ACC1XZG0_MELAZ</name>
<comment type="caution">
    <text evidence="1">The sequence shown here is derived from an EMBL/GenBank/DDBJ whole genome shotgun (WGS) entry which is preliminary data.</text>
</comment>
<gene>
    <name evidence="1" type="ORF">OWV82_011767</name>
</gene>
<evidence type="ECO:0000313" key="1">
    <source>
        <dbReference type="EMBL" id="KAJ4716799.1"/>
    </source>
</evidence>
<evidence type="ECO:0000313" key="2">
    <source>
        <dbReference type="Proteomes" id="UP001164539"/>
    </source>
</evidence>
<accession>A0ACC1XZG0</accession>
<reference evidence="1 2" key="1">
    <citation type="journal article" date="2023" name="Science">
        <title>Complex scaffold remodeling in plant triterpene biosynthesis.</title>
        <authorList>
            <person name="De La Pena R."/>
            <person name="Hodgson H."/>
            <person name="Liu J.C."/>
            <person name="Stephenson M.J."/>
            <person name="Martin A.C."/>
            <person name="Owen C."/>
            <person name="Harkess A."/>
            <person name="Leebens-Mack J."/>
            <person name="Jimenez L.E."/>
            <person name="Osbourn A."/>
            <person name="Sattely E.S."/>
        </authorList>
    </citation>
    <scope>NUCLEOTIDE SEQUENCE [LARGE SCALE GENOMIC DNA]</scope>
    <source>
        <strain evidence="2">cv. JPN11</strain>
        <tissue evidence="1">Leaf</tissue>
    </source>
</reference>